<protein>
    <recommendedName>
        <fullName evidence="5">Solute-binding protein family 5 domain-containing protein</fullName>
    </recommendedName>
</protein>
<dbReference type="GO" id="GO:0042597">
    <property type="term" value="C:periplasmic space"/>
    <property type="evidence" value="ECO:0007669"/>
    <property type="project" value="UniProtKB-ARBA"/>
</dbReference>
<gene>
    <name evidence="6" type="ORF">A2756_01105</name>
</gene>
<evidence type="ECO:0000256" key="2">
    <source>
        <dbReference type="ARBA" id="ARBA00022448"/>
    </source>
</evidence>
<accession>A0A1G2G5S5</accession>
<proteinExistence type="inferred from homology"/>
<dbReference type="Gene3D" id="3.90.76.10">
    <property type="entry name" value="Dipeptide-binding Protein, Domain 1"/>
    <property type="match status" value="1"/>
</dbReference>
<keyword evidence="4" id="KW-0472">Membrane</keyword>
<dbReference type="PANTHER" id="PTHR30290">
    <property type="entry name" value="PERIPLASMIC BINDING COMPONENT OF ABC TRANSPORTER"/>
    <property type="match status" value="1"/>
</dbReference>
<keyword evidence="2" id="KW-0813">Transport</keyword>
<evidence type="ECO:0000313" key="7">
    <source>
        <dbReference type="Proteomes" id="UP000177785"/>
    </source>
</evidence>
<dbReference type="PIRSF" id="PIRSF002741">
    <property type="entry name" value="MppA"/>
    <property type="match status" value="1"/>
</dbReference>
<dbReference type="EMBL" id="MHNL01000007">
    <property type="protein sequence ID" value="OGZ45208.1"/>
    <property type="molecule type" value="Genomic_DNA"/>
</dbReference>
<dbReference type="InterPro" id="IPR039424">
    <property type="entry name" value="SBP_5"/>
</dbReference>
<comment type="caution">
    <text evidence="6">The sequence shown here is derived from an EMBL/GenBank/DDBJ whole genome shotgun (WGS) entry which is preliminary data.</text>
</comment>
<dbReference type="Gene3D" id="3.10.105.10">
    <property type="entry name" value="Dipeptide-binding Protein, Domain 3"/>
    <property type="match status" value="1"/>
</dbReference>
<evidence type="ECO:0000259" key="5">
    <source>
        <dbReference type="Pfam" id="PF00496"/>
    </source>
</evidence>
<dbReference type="AlphaFoldDB" id="A0A1G2G5S5"/>
<evidence type="ECO:0000256" key="3">
    <source>
        <dbReference type="ARBA" id="ARBA00022729"/>
    </source>
</evidence>
<reference evidence="6 7" key="1">
    <citation type="journal article" date="2016" name="Nat. Commun.">
        <title>Thousands of microbial genomes shed light on interconnected biogeochemical processes in an aquifer system.</title>
        <authorList>
            <person name="Anantharaman K."/>
            <person name="Brown C.T."/>
            <person name="Hug L.A."/>
            <person name="Sharon I."/>
            <person name="Castelle C.J."/>
            <person name="Probst A.J."/>
            <person name="Thomas B.C."/>
            <person name="Singh A."/>
            <person name="Wilkins M.J."/>
            <person name="Karaoz U."/>
            <person name="Brodie E.L."/>
            <person name="Williams K.H."/>
            <person name="Hubbard S.S."/>
            <person name="Banfield J.F."/>
        </authorList>
    </citation>
    <scope>NUCLEOTIDE SEQUENCE [LARGE SCALE GENOMIC DNA]</scope>
</reference>
<dbReference type="Pfam" id="PF00496">
    <property type="entry name" value="SBP_bac_5"/>
    <property type="match status" value="1"/>
</dbReference>
<keyword evidence="4" id="KW-1133">Transmembrane helix</keyword>
<dbReference type="InterPro" id="IPR000914">
    <property type="entry name" value="SBP_5_dom"/>
</dbReference>
<dbReference type="Proteomes" id="UP000177785">
    <property type="component" value="Unassembled WGS sequence"/>
</dbReference>
<dbReference type="GO" id="GO:0015833">
    <property type="term" value="P:peptide transport"/>
    <property type="evidence" value="ECO:0007669"/>
    <property type="project" value="TreeGrafter"/>
</dbReference>
<keyword evidence="4" id="KW-0812">Transmembrane</keyword>
<evidence type="ECO:0000256" key="4">
    <source>
        <dbReference type="SAM" id="Phobius"/>
    </source>
</evidence>
<sequence>MNFFESLHTITKEQISALPRLLTRREKTLALICALVFIGSLASILLTLGARYSTARPAFGGTLREGVIGIPRFINPLLAVSDVDRDLTSVVYRGLMKFDGTGNIVPALAEHYEISEDGTEYTFTLRDGIRWSDGKPISTNDILFTINLAKNPLYRSQIRANWEGVGVEKTDERTIRFKLQKPYAPFLENTILGILPEHIWKDISPQEFALSEYNLKPVGAGPYKAVSFQKNATGRIISYAFEQNPYLLPQKAYIKNLEFYFYPSESELVDAFHAEEFDSVSSLPAHGIPETEQKSDVRIIRLNLPRVFGVFFNQNASKALADAAVREALELAANKKLLVEQVLENQGVVVYAPIPPGTFGSIDPVAYEDRAYELERAKTVLKNAGWADHDSDGILEKTDAKKETILLTFTLSTSNSPSLVETAKLLQTMWREAGIGVEVKVFELGDFEQNVLRTRKYDALLFGEVVGYDPDPFAFWHSSQRNDPGLNIAFYTNPKVDTLLEKARSTINPDERRTKYEEFQQEIKKDNPAVFLYSPLYLYAIPTTLHGADFTHITIPSDRFSTIDSWYIKTKKIPNIFSR</sequence>
<name>A0A1G2G5S5_9BACT</name>
<feature type="domain" description="Solute-binding protein family 5" evidence="5">
    <location>
        <begin position="103"/>
        <end position="478"/>
    </location>
</feature>
<dbReference type="GO" id="GO:0043190">
    <property type="term" value="C:ATP-binding cassette (ABC) transporter complex"/>
    <property type="evidence" value="ECO:0007669"/>
    <property type="project" value="InterPro"/>
</dbReference>
<evidence type="ECO:0000313" key="6">
    <source>
        <dbReference type="EMBL" id="OGZ45208.1"/>
    </source>
</evidence>
<comment type="similarity">
    <text evidence="1">Belongs to the bacterial solute-binding protein 5 family.</text>
</comment>
<dbReference type="SUPFAM" id="SSF53850">
    <property type="entry name" value="Periplasmic binding protein-like II"/>
    <property type="match status" value="1"/>
</dbReference>
<keyword evidence="3" id="KW-0732">Signal</keyword>
<evidence type="ECO:0000256" key="1">
    <source>
        <dbReference type="ARBA" id="ARBA00005695"/>
    </source>
</evidence>
<dbReference type="Gene3D" id="3.40.190.10">
    <property type="entry name" value="Periplasmic binding protein-like II"/>
    <property type="match status" value="1"/>
</dbReference>
<feature type="transmembrane region" description="Helical" evidence="4">
    <location>
        <begin position="29"/>
        <end position="50"/>
    </location>
</feature>
<dbReference type="STRING" id="1802115.A2756_01105"/>
<dbReference type="InterPro" id="IPR030678">
    <property type="entry name" value="Peptide/Ni-bd"/>
</dbReference>
<organism evidence="6 7">
    <name type="scientific">Candidatus Ryanbacteria bacterium RIFCSPHIGHO2_01_FULL_48_27</name>
    <dbReference type="NCBI Taxonomy" id="1802115"/>
    <lineage>
        <taxon>Bacteria</taxon>
        <taxon>Candidatus Ryaniibacteriota</taxon>
    </lineage>
</organism>
<dbReference type="PANTHER" id="PTHR30290:SF9">
    <property type="entry name" value="OLIGOPEPTIDE-BINDING PROTEIN APPA"/>
    <property type="match status" value="1"/>
</dbReference>
<dbReference type="GO" id="GO:1904680">
    <property type="term" value="F:peptide transmembrane transporter activity"/>
    <property type="evidence" value="ECO:0007669"/>
    <property type="project" value="TreeGrafter"/>
</dbReference>